<keyword evidence="3" id="KW-1185">Reference proteome</keyword>
<accession>A0ABY4VAC2</accession>
<dbReference type="RefSeq" id="WP_252081923.1">
    <property type="nucleotide sequence ID" value="NZ_CP092418.1"/>
</dbReference>
<evidence type="ECO:0000313" key="2">
    <source>
        <dbReference type="EMBL" id="USD19830.1"/>
    </source>
</evidence>
<dbReference type="InterPro" id="IPR003787">
    <property type="entry name" value="Sulphur_relay_DsrE/F-like"/>
</dbReference>
<dbReference type="PANTHER" id="PTHR38780">
    <property type="entry name" value="PROTEIN TUSC"/>
    <property type="match status" value="1"/>
</dbReference>
<evidence type="ECO:0000313" key="3">
    <source>
        <dbReference type="Proteomes" id="UP001055658"/>
    </source>
</evidence>
<sequence length="120" mass="13000">MGNQTLALCRAAPYGSALAREGIEAVLASAAMEQEVDLLFLGDGVFQLLDSQAPEAIEQKNLYRNLMALPIFGVEQLYVCQHSLEQRGIHPDQIQIPGAEISLVAKPGKLIAAYQCVLSF</sequence>
<dbReference type="InterPro" id="IPR017462">
    <property type="entry name" value="Sulphur_relay_TusC/DsrF"/>
</dbReference>
<comment type="similarity">
    <text evidence="1">Belongs to the DsrF/TusC family.</text>
</comment>
<dbReference type="Gene3D" id="3.40.1260.10">
    <property type="entry name" value="DsrEFH-like"/>
    <property type="match status" value="1"/>
</dbReference>
<dbReference type="InterPro" id="IPR027396">
    <property type="entry name" value="DsrEFH-like"/>
</dbReference>
<dbReference type="SUPFAM" id="SSF75169">
    <property type="entry name" value="DsrEFH-like"/>
    <property type="match status" value="1"/>
</dbReference>
<proteinExistence type="inferred from homology"/>
<dbReference type="PANTHER" id="PTHR38780:SF1">
    <property type="entry name" value="PROTEIN TUSC"/>
    <property type="match status" value="1"/>
</dbReference>
<dbReference type="EMBL" id="CP092418">
    <property type="protein sequence ID" value="USD19830.1"/>
    <property type="molecule type" value="Genomic_DNA"/>
</dbReference>
<organism evidence="2 3">
    <name type="scientific">Microbulbifer variabilis</name>
    <dbReference type="NCBI Taxonomy" id="266805"/>
    <lineage>
        <taxon>Bacteria</taxon>
        <taxon>Pseudomonadati</taxon>
        <taxon>Pseudomonadota</taxon>
        <taxon>Gammaproteobacteria</taxon>
        <taxon>Cellvibrionales</taxon>
        <taxon>Microbulbiferaceae</taxon>
        <taxon>Microbulbifer</taxon>
    </lineage>
</organism>
<reference evidence="2" key="1">
    <citation type="submission" date="2022-02" db="EMBL/GenBank/DDBJ databases">
        <title>Coral-associated bacteria.</title>
        <authorList>
            <person name="Tang K."/>
            <person name="Wang X."/>
        </authorList>
    </citation>
    <scope>NUCLEOTIDE SEQUENCE</scope>
    <source>
        <strain evidence="2">SCSIO 43006</strain>
    </source>
</reference>
<dbReference type="NCBIfam" id="TIGR03010">
    <property type="entry name" value="sulf_tusC_dsrF"/>
    <property type="match status" value="1"/>
</dbReference>
<protein>
    <submittedName>
        <fullName evidence="2">Sulfurtransferase complex subunit TusC</fullName>
    </submittedName>
</protein>
<gene>
    <name evidence="2" type="primary">tusC</name>
    <name evidence="2" type="ORF">MJO52_12135</name>
</gene>
<name>A0ABY4VAC2_9GAMM</name>
<dbReference type="Proteomes" id="UP001055658">
    <property type="component" value="Chromosome"/>
</dbReference>
<dbReference type="NCBIfam" id="NF001238">
    <property type="entry name" value="PRK00211.1"/>
    <property type="match status" value="1"/>
</dbReference>
<dbReference type="Pfam" id="PF02635">
    <property type="entry name" value="DsrE"/>
    <property type="match status" value="1"/>
</dbReference>
<evidence type="ECO:0000256" key="1">
    <source>
        <dbReference type="ARBA" id="ARBA00005996"/>
    </source>
</evidence>